<dbReference type="SUPFAM" id="SSF50037">
    <property type="entry name" value="C-terminal domain of transcriptional repressors"/>
    <property type="match status" value="1"/>
</dbReference>
<evidence type="ECO:0000256" key="1">
    <source>
        <dbReference type="ARBA" id="ARBA00023004"/>
    </source>
</evidence>
<dbReference type="Gene3D" id="2.30.30.90">
    <property type="match status" value="1"/>
</dbReference>
<dbReference type="InterPro" id="IPR038157">
    <property type="entry name" value="FeoA_core_dom"/>
</dbReference>
<organism evidence="3 4">
    <name type="scientific">Candidatus Pullilachnospira stercoravium</name>
    <dbReference type="NCBI Taxonomy" id="2840913"/>
    <lineage>
        <taxon>Bacteria</taxon>
        <taxon>Bacillati</taxon>
        <taxon>Bacillota</taxon>
        <taxon>Clostridia</taxon>
        <taxon>Lachnospirales</taxon>
        <taxon>Lachnospiraceae</taxon>
        <taxon>Lachnospiraceae incertae sedis</taxon>
        <taxon>Candidatus Pullilachnospira</taxon>
    </lineage>
</organism>
<gene>
    <name evidence="3" type="ORF">IAA63_01180</name>
</gene>
<reference evidence="3" key="2">
    <citation type="journal article" date="2021" name="PeerJ">
        <title>Extensive microbial diversity within the chicken gut microbiome revealed by metagenomics and culture.</title>
        <authorList>
            <person name="Gilroy R."/>
            <person name="Ravi A."/>
            <person name="Getino M."/>
            <person name="Pursley I."/>
            <person name="Horton D.L."/>
            <person name="Alikhan N.F."/>
            <person name="Baker D."/>
            <person name="Gharbi K."/>
            <person name="Hall N."/>
            <person name="Watson M."/>
            <person name="Adriaenssens E.M."/>
            <person name="Foster-Nyarko E."/>
            <person name="Jarju S."/>
            <person name="Secka A."/>
            <person name="Antonio M."/>
            <person name="Oren A."/>
            <person name="Chaudhuri R.R."/>
            <person name="La Ragione R."/>
            <person name="Hildebrand F."/>
            <person name="Pallen M.J."/>
        </authorList>
    </citation>
    <scope>NUCLEOTIDE SEQUENCE</scope>
    <source>
        <strain evidence="3">ChiBcec2-4451</strain>
    </source>
</reference>
<dbReference type="Proteomes" id="UP000886723">
    <property type="component" value="Unassembled WGS sequence"/>
</dbReference>
<evidence type="ECO:0000313" key="4">
    <source>
        <dbReference type="Proteomes" id="UP000886723"/>
    </source>
</evidence>
<name>A0A9D1NTD7_9FIRM</name>
<keyword evidence="1" id="KW-0408">Iron</keyword>
<dbReference type="EMBL" id="DVON01000027">
    <property type="protein sequence ID" value="HIV11739.1"/>
    <property type="molecule type" value="Genomic_DNA"/>
</dbReference>
<sequence>MKLTEGEILQTYVVDQVELPIQTERRLEALGLTLGSSVTVMNKKKHGAVIIKIRGTRFAVGKYIGDHIQVRKGA</sequence>
<evidence type="ECO:0000259" key="2">
    <source>
        <dbReference type="SMART" id="SM00899"/>
    </source>
</evidence>
<dbReference type="PANTHER" id="PTHR43151:SF1">
    <property type="entry name" value="SSR2333 PROTEIN"/>
    <property type="match status" value="1"/>
</dbReference>
<accession>A0A9D1NTD7</accession>
<dbReference type="SMART" id="SM00899">
    <property type="entry name" value="FeoA"/>
    <property type="match status" value="1"/>
</dbReference>
<evidence type="ECO:0000313" key="3">
    <source>
        <dbReference type="EMBL" id="HIV11739.1"/>
    </source>
</evidence>
<comment type="caution">
    <text evidence="3">The sequence shown here is derived from an EMBL/GenBank/DDBJ whole genome shotgun (WGS) entry which is preliminary data.</text>
</comment>
<dbReference type="PANTHER" id="PTHR43151">
    <property type="entry name" value="FEOA FAMILY PROTEIN"/>
    <property type="match status" value="1"/>
</dbReference>
<protein>
    <submittedName>
        <fullName evidence="3">Ferrous iron transport protein A</fullName>
    </submittedName>
</protein>
<dbReference type="AlphaFoldDB" id="A0A9D1NTD7"/>
<reference evidence="3" key="1">
    <citation type="submission" date="2020-10" db="EMBL/GenBank/DDBJ databases">
        <authorList>
            <person name="Gilroy R."/>
        </authorList>
    </citation>
    <scope>NUCLEOTIDE SEQUENCE</scope>
    <source>
        <strain evidence="3">ChiBcec2-4451</strain>
    </source>
</reference>
<dbReference type="InterPro" id="IPR008988">
    <property type="entry name" value="Transcriptional_repressor_C"/>
</dbReference>
<feature type="domain" description="Ferrous iron transporter FeoA-like" evidence="2">
    <location>
        <begin position="1"/>
        <end position="72"/>
    </location>
</feature>
<dbReference type="InterPro" id="IPR053184">
    <property type="entry name" value="FeoA-like"/>
</dbReference>
<dbReference type="Pfam" id="PF04023">
    <property type="entry name" value="FeoA"/>
    <property type="match status" value="1"/>
</dbReference>
<proteinExistence type="predicted"/>
<dbReference type="InterPro" id="IPR007167">
    <property type="entry name" value="Fe-transptr_FeoA-like"/>
</dbReference>
<dbReference type="GO" id="GO:0046914">
    <property type="term" value="F:transition metal ion binding"/>
    <property type="evidence" value="ECO:0007669"/>
    <property type="project" value="InterPro"/>
</dbReference>